<dbReference type="InterPro" id="IPR019692">
    <property type="entry name" value="CFP-6_PH"/>
</dbReference>
<feature type="transmembrane region" description="Helical" evidence="2">
    <location>
        <begin position="39"/>
        <end position="58"/>
    </location>
</feature>
<name>A0ABW2ZSC6_9MICO</name>
<keyword evidence="2" id="KW-0812">Transmembrane</keyword>
<comment type="caution">
    <text evidence="4">The sequence shown here is derived from an EMBL/GenBank/DDBJ whole genome shotgun (WGS) entry which is preliminary data.</text>
</comment>
<feature type="domain" description="Low molecular weight protein antigen 6 PH" evidence="3">
    <location>
        <begin position="59"/>
        <end position="108"/>
    </location>
</feature>
<protein>
    <submittedName>
        <fullName evidence="4">PH domain-containing protein</fullName>
    </submittedName>
</protein>
<dbReference type="RefSeq" id="WP_378750155.1">
    <property type="nucleotide sequence ID" value="NZ_JBHSSV010000002.1"/>
</dbReference>
<dbReference type="EMBL" id="JBHTIM010000001">
    <property type="protein sequence ID" value="MFD0781141.1"/>
    <property type="molecule type" value="Genomic_DNA"/>
</dbReference>
<evidence type="ECO:0000256" key="2">
    <source>
        <dbReference type="SAM" id="Phobius"/>
    </source>
</evidence>
<evidence type="ECO:0000313" key="4">
    <source>
        <dbReference type="EMBL" id="MFD0781141.1"/>
    </source>
</evidence>
<accession>A0ABW2ZSC6</accession>
<evidence type="ECO:0000313" key="5">
    <source>
        <dbReference type="Proteomes" id="UP001597042"/>
    </source>
</evidence>
<proteinExistence type="predicted"/>
<reference evidence="5" key="1">
    <citation type="journal article" date="2019" name="Int. J. Syst. Evol. Microbiol.">
        <title>The Global Catalogue of Microorganisms (GCM) 10K type strain sequencing project: providing services to taxonomists for standard genome sequencing and annotation.</title>
        <authorList>
            <consortium name="The Broad Institute Genomics Platform"/>
            <consortium name="The Broad Institute Genome Sequencing Center for Infectious Disease"/>
            <person name="Wu L."/>
            <person name="Ma J."/>
        </authorList>
    </citation>
    <scope>NUCLEOTIDE SEQUENCE [LARGE SCALE GENOMIC DNA]</scope>
    <source>
        <strain evidence="5">CCUG 50754</strain>
    </source>
</reference>
<organism evidence="4 5">
    <name type="scientific">Microbacterium koreense</name>
    <dbReference type="NCBI Taxonomy" id="323761"/>
    <lineage>
        <taxon>Bacteria</taxon>
        <taxon>Bacillati</taxon>
        <taxon>Actinomycetota</taxon>
        <taxon>Actinomycetes</taxon>
        <taxon>Micrococcales</taxon>
        <taxon>Microbacteriaceae</taxon>
        <taxon>Microbacterium</taxon>
    </lineage>
</organism>
<keyword evidence="2" id="KW-1133">Transmembrane helix</keyword>
<dbReference type="Pfam" id="PF10756">
    <property type="entry name" value="bPH_6"/>
    <property type="match status" value="1"/>
</dbReference>
<feature type="transmembrane region" description="Helical" evidence="2">
    <location>
        <begin position="177"/>
        <end position="198"/>
    </location>
</feature>
<dbReference type="Proteomes" id="UP001597042">
    <property type="component" value="Unassembled WGS sequence"/>
</dbReference>
<gene>
    <name evidence="4" type="ORF">ACFQZV_07480</name>
</gene>
<feature type="region of interest" description="Disordered" evidence="1">
    <location>
        <begin position="121"/>
        <end position="147"/>
    </location>
</feature>
<keyword evidence="5" id="KW-1185">Reference proteome</keyword>
<sequence length="201" mass="21437">MPEPVVFRPRGGQILAWVAIVVCAASLVLILVTDGPLAVVLWSSPLVLIAWIAWLLYVRPSVTVSDGFVEIDNPFRTHRIPWGDIDDIDTRFALTVTTTGGRRIRAWAAPAPGIRRALATRREEVAESPGDGDTRRPSDAAGTESGDASLIVHRRLDEYRRTGGAGRTGGSVSTLGVARIAVTSVLLAASVVTLSLTLPHG</sequence>
<keyword evidence="2" id="KW-0472">Membrane</keyword>
<evidence type="ECO:0000259" key="3">
    <source>
        <dbReference type="Pfam" id="PF10756"/>
    </source>
</evidence>
<evidence type="ECO:0000256" key="1">
    <source>
        <dbReference type="SAM" id="MobiDB-lite"/>
    </source>
</evidence>
<feature type="transmembrane region" description="Helical" evidence="2">
    <location>
        <begin position="12"/>
        <end position="33"/>
    </location>
</feature>